<comment type="caution">
    <text evidence="2">The sequence shown here is derived from an EMBL/GenBank/DDBJ whole genome shotgun (WGS) entry which is preliminary data.</text>
</comment>
<reference evidence="2 3" key="1">
    <citation type="submission" date="2024-01" db="EMBL/GenBank/DDBJ databases">
        <title>The genomes of 5 underutilized Papilionoideae crops provide insights into root nodulation and disease resistanc.</title>
        <authorList>
            <person name="Jiang F."/>
        </authorList>
    </citation>
    <scope>NUCLEOTIDE SEQUENCE [LARGE SCALE GENOMIC DNA]</scope>
    <source>
        <strain evidence="2">JINMINGXINNONG_FW02</strain>
        <tissue evidence="2">Leaves</tissue>
    </source>
</reference>
<name>A0AAN9LFP5_PHACN</name>
<evidence type="ECO:0000313" key="3">
    <source>
        <dbReference type="Proteomes" id="UP001374584"/>
    </source>
</evidence>
<organism evidence="2 3">
    <name type="scientific">Phaseolus coccineus</name>
    <name type="common">Scarlet runner bean</name>
    <name type="synonym">Phaseolus multiflorus</name>
    <dbReference type="NCBI Taxonomy" id="3886"/>
    <lineage>
        <taxon>Eukaryota</taxon>
        <taxon>Viridiplantae</taxon>
        <taxon>Streptophyta</taxon>
        <taxon>Embryophyta</taxon>
        <taxon>Tracheophyta</taxon>
        <taxon>Spermatophyta</taxon>
        <taxon>Magnoliopsida</taxon>
        <taxon>eudicotyledons</taxon>
        <taxon>Gunneridae</taxon>
        <taxon>Pentapetalae</taxon>
        <taxon>rosids</taxon>
        <taxon>fabids</taxon>
        <taxon>Fabales</taxon>
        <taxon>Fabaceae</taxon>
        <taxon>Papilionoideae</taxon>
        <taxon>50 kb inversion clade</taxon>
        <taxon>NPAAA clade</taxon>
        <taxon>indigoferoid/millettioid clade</taxon>
        <taxon>Phaseoleae</taxon>
        <taxon>Phaseolus</taxon>
    </lineage>
</organism>
<evidence type="ECO:0000256" key="1">
    <source>
        <dbReference type="SAM" id="Phobius"/>
    </source>
</evidence>
<dbReference type="AlphaFoldDB" id="A0AAN9LFP5"/>
<feature type="transmembrane region" description="Helical" evidence="1">
    <location>
        <begin position="92"/>
        <end position="117"/>
    </location>
</feature>
<keyword evidence="1" id="KW-0812">Transmembrane</keyword>
<dbReference type="Proteomes" id="UP001374584">
    <property type="component" value="Unassembled WGS sequence"/>
</dbReference>
<dbReference type="EMBL" id="JAYMYR010000010">
    <property type="protein sequence ID" value="KAK7335190.1"/>
    <property type="molecule type" value="Genomic_DNA"/>
</dbReference>
<keyword evidence="1" id="KW-0472">Membrane</keyword>
<sequence>MGMKVKKVMMGQEGGIQPHVRYGVELILLNDELQGHVVEKQSTGENLLCKQLSFSAYLDLSLSFSLPLSLCLSSELRSSALNPFCFRYTPNFFSFLFTLFISISQSGLSLQFLVFVLNFEVGARSSIWGFGFPLWLVSEVTDTVGGR</sequence>
<keyword evidence="1" id="KW-1133">Transmembrane helix</keyword>
<proteinExistence type="predicted"/>
<gene>
    <name evidence="2" type="ORF">VNO80_26966</name>
</gene>
<evidence type="ECO:0000313" key="2">
    <source>
        <dbReference type="EMBL" id="KAK7335190.1"/>
    </source>
</evidence>
<protein>
    <submittedName>
        <fullName evidence="2">Uncharacterized protein</fullName>
    </submittedName>
</protein>
<accession>A0AAN9LFP5</accession>
<keyword evidence="3" id="KW-1185">Reference proteome</keyword>